<dbReference type="PROSITE" id="PS50005">
    <property type="entry name" value="TPR"/>
    <property type="match status" value="1"/>
</dbReference>
<dbReference type="SMART" id="SM00530">
    <property type="entry name" value="HTH_XRE"/>
    <property type="match status" value="1"/>
</dbReference>
<dbReference type="InterPro" id="IPR010982">
    <property type="entry name" value="Lambda_DNA-bd_dom_sf"/>
</dbReference>
<proteinExistence type="predicted"/>
<evidence type="ECO:0000259" key="2">
    <source>
        <dbReference type="PROSITE" id="PS50943"/>
    </source>
</evidence>
<keyword evidence="1" id="KW-0802">TPR repeat</keyword>
<evidence type="ECO:0000313" key="3">
    <source>
        <dbReference type="EMBL" id="GAA3559900.1"/>
    </source>
</evidence>
<organism evidence="3 4">
    <name type="scientific">Kribbella ginsengisoli</name>
    <dbReference type="NCBI Taxonomy" id="363865"/>
    <lineage>
        <taxon>Bacteria</taxon>
        <taxon>Bacillati</taxon>
        <taxon>Actinomycetota</taxon>
        <taxon>Actinomycetes</taxon>
        <taxon>Propionibacteriales</taxon>
        <taxon>Kribbellaceae</taxon>
        <taxon>Kribbella</taxon>
    </lineage>
</organism>
<dbReference type="Proteomes" id="UP001501222">
    <property type="component" value="Unassembled WGS sequence"/>
</dbReference>
<name>A0ABP6X3S6_9ACTN</name>
<reference evidence="4" key="1">
    <citation type="journal article" date="2019" name="Int. J. Syst. Evol. Microbiol.">
        <title>The Global Catalogue of Microorganisms (GCM) 10K type strain sequencing project: providing services to taxonomists for standard genome sequencing and annotation.</title>
        <authorList>
            <consortium name="The Broad Institute Genomics Platform"/>
            <consortium name="The Broad Institute Genome Sequencing Center for Infectious Disease"/>
            <person name="Wu L."/>
            <person name="Ma J."/>
        </authorList>
    </citation>
    <scope>NUCLEOTIDE SEQUENCE [LARGE SCALE GENOMIC DNA]</scope>
    <source>
        <strain evidence="4">JCM 16928</strain>
    </source>
</reference>
<accession>A0ABP6X3S6</accession>
<gene>
    <name evidence="3" type="ORF">GCM10022235_30250</name>
</gene>
<dbReference type="SUPFAM" id="SSF47413">
    <property type="entry name" value="lambda repressor-like DNA-binding domains"/>
    <property type="match status" value="1"/>
</dbReference>
<keyword evidence="4" id="KW-1185">Reference proteome</keyword>
<comment type="caution">
    <text evidence="3">The sequence shown here is derived from an EMBL/GenBank/DDBJ whole genome shotgun (WGS) entry which is preliminary data.</text>
</comment>
<evidence type="ECO:0000256" key="1">
    <source>
        <dbReference type="PROSITE-ProRule" id="PRU00339"/>
    </source>
</evidence>
<dbReference type="InterPro" id="IPR001387">
    <property type="entry name" value="Cro/C1-type_HTH"/>
</dbReference>
<evidence type="ECO:0000313" key="4">
    <source>
        <dbReference type="Proteomes" id="UP001501222"/>
    </source>
</evidence>
<dbReference type="CDD" id="cd00093">
    <property type="entry name" value="HTH_XRE"/>
    <property type="match status" value="1"/>
</dbReference>
<protein>
    <submittedName>
        <fullName evidence="3">Helix-turn-helix transcriptional regulator</fullName>
    </submittedName>
</protein>
<dbReference type="PROSITE" id="PS50943">
    <property type="entry name" value="HTH_CROC1"/>
    <property type="match status" value="1"/>
</dbReference>
<dbReference type="RefSeq" id="WP_344841066.1">
    <property type="nucleotide sequence ID" value="NZ_BAABAA010000003.1"/>
</dbReference>
<dbReference type="Pfam" id="PF13560">
    <property type="entry name" value="HTH_31"/>
    <property type="match status" value="1"/>
</dbReference>
<dbReference type="EMBL" id="BAABAA010000003">
    <property type="protein sequence ID" value="GAA3559900.1"/>
    <property type="molecule type" value="Genomic_DNA"/>
</dbReference>
<feature type="domain" description="HTH cro/C1-type" evidence="2">
    <location>
        <begin position="12"/>
        <end position="67"/>
    </location>
</feature>
<dbReference type="InterPro" id="IPR019734">
    <property type="entry name" value="TPR_rpt"/>
</dbReference>
<sequence>MDDQAQAIGSRVRYWRKRRDIDRQRFADMVGRSTSWLDKVEKGERNLLRLPMLERVADALGVAPEALTDDPTARLAADCVDATEVQAIRSALGRYPALSVNASHTKPATPDQIKRQLEYLGHSWLSSNFTAVAQHLPKLIEDAQVAVEIASTDDEQLATRRSLVMAYRLASSMLLKFEANDVAWLAADRAMQTALPTDDTVALARATRSVARAMTSAGQESDAIVVLGGMADRMRPHLPQSDGDLLPLFGMLFLAASMAAAKIDDDAVALMMHEEADAVVARLSDKHRTHYTVFGPANVAAHRVAALTRLRQGGRALEYVASIDPAIMASLPTERRANYLLDLTASYTYTGSYQNAVRSLTEAERLAPQEVRCRPLAHGLLRALLNSTNGSLSQTVRNMATRAGIPA</sequence>
<feature type="repeat" description="TPR" evidence="1">
    <location>
        <begin position="337"/>
        <end position="370"/>
    </location>
</feature>
<dbReference type="Gene3D" id="1.10.260.40">
    <property type="entry name" value="lambda repressor-like DNA-binding domains"/>
    <property type="match status" value="1"/>
</dbReference>